<dbReference type="OMA" id="KEPYFAR"/>
<dbReference type="InterPro" id="IPR023213">
    <property type="entry name" value="CAT-like_dom_sf"/>
</dbReference>
<evidence type="ECO:0008006" key="3">
    <source>
        <dbReference type="Google" id="ProtNLM"/>
    </source>
</evidence>
<dbReference type="OrthoDB" id="2150604at2759"/>
<proteinExistence type="predicted"/>
<gene>
    <name evidence="1" type="ORF">JI435_128410</name>
</gene>
<dbReference type="VEuPathDB" id="FungiDB:JI435_128410"/>
<dbReference type="SUPFAM" id="SSF52777">
    <property type="entry name" value="CoA-dependent acyltransferases"/>
    <property type="match status" value="1"/>
</dbReference>
<dbReference type="KEGG" id="pno:SNOG_12841"/>
<dbReference type="EMBL" id="CP069038">
    <property type="protein sequence ID" value="QRD04104.1"/>
    <property type="molecule type" value="Genomic_DNA"/>
</dbReference>
<dbReference type="InterPro" id="IPR052058">
    <property type="entry name" value="Alcohol_O-acetyltransferase"/>
</dbReference>
<dbReference type="Pfam" id="PF07247">
    <property type="entry name" value="AATase"/>
    <property type="match status" value="2"/>
</dbReference>
<dbReference type="InterPro" id="IPR010828">
    <property type="entry name" value="Atf2/Sli1-like"/>
</dbReference>
<sequence length="477" mass="52976">MDIGDLEKLRPCGRLETYSTARHHLGYYNNVALTATYNSSSQSSDALKDSIYAALKHVIAKHPVLGAVPVDEGKSYPDTFFVRLPLIDLSRSVEIRDRKSKIPSVGEVDAELNQLLAEQHARNFKDDTGTNPFWRLVVLTSSTGKDTFTATWTFHHALSDGASAFIFHETFLDGLNNMEAVPNADSIVETPTSPLLPAFEDLHPMTISWPFFLTTISKALLPSIFDRRLEKLWTGNPVPTKIPSPPQCHFRTLILPANTTKLLAEASRKENVSVTCTLECLIAASLFTHLPPSQFDKIKFSNPMSMRRFLKDVPDDQMLVAVNQYHFTHHRTSSLHECRVLQNFSWAEARAVKSTIEAELAKAGADNPIALFKYVSNMHDFVNGHLGKPRGSSVELSNIGVYRNRDEGGRWTIGRVTFSQCPNPTAEPLCVSVVTGGDGCANLNFCWFEGAVEEGLVEEIMEGVRQGVEAMVGERQL</sequence>
<dbReference type="Proteomes" id="UP000663193">
    <property type="component" value="Chromosome 16"/>
</dbReference>
<organism evidence="1 2">
    <name type="scientific">Phaeosphaeria nodorum (strain SN15 / ATCC MYA-4574 / FGSC 10173)</name>
    <name type="common">Glume blotch fungus</name>
    <name type="synonym">Parastagonospora nodorum</name>
    <dbReference type="NCBI Taxonomy" id="321614"/>
    <lineage>
        <taxon>Eukaryota</taxon>
        <taxon>Fungi</taxon>
        <taxon>Dikarya</taxon>
        <taxon>Ascomycota</taxon>
        <taxon>Pezizomycotina</taxon>
        <taxon>Dothideomycetes</taxon>
        <taxon>Pleosporomycetidae</taxon>
        <taxon>Pleosporales</taxon>
        <taxon>Pleosporineae</taxon>
        <taxon>Phaeosphaeriaceae</taxon>
        <taxon>Parastagonospora</taxon>
    </lineage>
</organism>
<dbReference type="RefSeq" id="XP_001803059.1">
    <property type="nucleotide sequence ID" value="XM_001803007.1"/>
</dbReference>
<evidence type="ECO:0000313" key="2">
    <source>
        <dbReference type="Proteomes" id="UP000663193"/>
    </source>
</evidence>
<dbReference type="PANTHER" id="PTHR28037:SF1">
    <property type="entry name" value="ALCOHOL O-ACETYLTRANSFERASE 1-RELATED"/>
    <property type="match status" value="1"/>
</dbReference>
<reference evidence="2" key="1">
    <citation type="journal article" date="2021" name="BMC Genomics">
        <title>Chromosome-level genome assembly and manually-curated proteome of model necrotroph Parastagonospora nodorum Sn15 reveals a genome-wide trove of candidate effector homologs, and redundancy of virulence-related functions within an accessory chromosome.</title>
        <authorList>
            <person name="Bertazzoni S."/>
            <person name="Jones D.A.B."/>
            <person name="Phan H.T."/>
            <person name="Tan K.-C."/>
            <person name="Hane J.K."/>
        </authorList>
    </citation>
    <scope>NUCLEOTIDE SEQUENCE [LARGE SCALE GENOMIC DNA]</scope>
    <source>
        <strain evidence="2">SN15 / ATCC MYA-4574 / FGSC 10173)</strain>
    </source>
</reference>
<evidence type="ECO:0000313" key="1">
    <source>
        <dbReference type="EMBL" id="QRD04104.1"/>
    </source>
</evidence>
<dbReference type="AlphaFoldDB" id="A0A7U2FH47"/>
<protein>
    <recommendedName>
        <fullName evidence="3">Alcohol acetyltransferase</fullName>
    </recommendedName>
</protein>
<dbReference type="Gene3D" id="3.30.559.10">
    <property type="entry name" value="Chloramphenicol acetyltransferase-like domain"/>
    <property type="match status" value="1"/>
</dbReference>
<accession>A0A7U2FH47</accession>
<keyword evidence="2" id="KW-1185">Reference proteome</keyword>
<name>A0A7U2FH47_PHANO</name>
<dbReference type="PANTHER" id="PTHR28037">
    <property type="entry name" value="ALCOHOL O-ACETYLTRANSFERASE 1-RELATED"/>
    <property type="match status" value="1"/>
</dbReference>